<feature type="transmembrane region" description="Helical" evidence="1">
    <location>
        <begin position="24"/>
        <end position="45"/>
    </location>
</feature>
<sequence length="145" mass="16185">MPDTNDSGYGGTGGRIGSRKLISYIYAMRKTAFLVLLLFVCLSFTTQTGKLIGKWTVDKIVYEDGKEDNGFKFLEFLKDGKLQGGVAGEEASKFGKWKYNGKDNMLTISSEVNRGGDGDYTVLKLTDIQLVIKKDQVEIHLKRDE</sequence>
<dbReference type="RefSeq" id="WP_303305696.1">
    <property type="nucleotide sequence ID" value="NZ_JAODOP010000004.1"/>
</dbReference>
<comment type="caution">
    <text evidence="2">The sequence shown here is derived from an EMBL/GenBank/DDBJ whole genome shotgun (WGS) entry which is preliminary data.</text>
</comment>
<accession>A0ABU7XRJ2</accession>
<keyword evidence="1" id="KW-1133">Transmembrane helix</keyword>
<dbReference type="Proteomes" id="UP001337305">
    <property type="component" value="Unassembled WGS sequence"/>
</dbReference>
<name>A0ABU7XRJ2_9FLAO</name>
<evidence type="ECO:0008006" key="4">
    <source>
        <dbReference type="Google" id="ProtNLM"/>
    </source>
</evidence>
<evidence type="ECO:0000256" key="1">
    <source>
        <dbReference type="SAM" id="Phobius"/>
    </source>
</evidence>
<keyword evidence="1" id="KW-0812">Transmembrane</keyword>
<proteinExistence type="predicted"/>
<gene>
    <name evidence="2" type="ORF">N1F79_09420</name>
</gene>
<reference evidence="2 3" key="1">
    <citation type="submission" date="2022-09" db="EMBL/GenBank/DDBJ databases">
        <title>Genome sequencing of Flavivirga sp. MEBiC05379.</title>
        <authorList>
            <person name="Oh H.-M."/>
            <person name="Kwon K.K."/>
            <person name="Park M.J."/>
            <person name="Yang S.-H."/>
        </authorList>
    </citation>
    <scope>NUCLEOTIDE SEQUENCE [LARGE SCALE GENOMIC DNA]</scope>
    <source>
        <strain evidence="2 3">MEBiC05379</strain>
    </source>
</reference>
<keyword evidence="3" id="KW-1185">Reference proteome</keyword>
<evidence type="ECO:0000313" key="2">
    <source>
        <dbReference type="EMBL" id="MEF3833348.1"/>
    </source>
</evidence>
<evidence type="ECO:0000313" key="3">
    <source>
        <dbReference type="Proteomes" id="UP001337305"/>
    </source>
</evidence>
<protein>
    <recommendedName>
        <fullName evidence="4">Lipocalin-like domain-containing protein</fullName>
    </recommendedName>
</protein>
<dbReference type="EMBL" id="JAODOP010000004">
    <property type="protein sequence ID" value="MEF3833348.1"/>
    <property type="molecule type" value="Genomic_DNA"/>
</dbReference>
<organism evidence="2 3">
    <name type="scientific">Flavivirga spongiicola</name>
    <dbReference type="NCBI Taxonomy" id="421621"/>
    <lineage>
        <taxon>Bacteria</taxon>
        <taxon>Pseudomonadati</taxon>
        <taxon>Bacteroidota</taxon>
        <taxon>Flavobacteriia</taxon>
        <taxon>Flavobacteriales</taxon>
        <taxon>Flavobacteriaceae</taxon>
        <taxon>Flavivirga</taxon>
    </lineage>
</organism>
<keyword evidence="1" id="KW-0472">Membrane</keyword>